<keyword evidence="3" id="KW-1185">Reference proteome</keyword>
<dbReference type="AlphaFoldDB" id="A0A8T0BGV7"/>
<proteinExistence type="predicted"/>
<name>A0A8T0BGV7_SILME</name>
<keyword evidence="1" id="KW-0812">Transmembrane</keyword>
<dbReference type="InterPro" id="IPR029365">
    <property type="entry name" value="TMEM238"/>
</dbReference>
<feature type="transmembrane region" description="Helical" evidence="1">
    <location>
        <begin position="45"/>
        <end position="64"/>
    </location>
</feature>
<keyword evidence="1" id="KW-1133">Transmembrane helix</keyword>
<reference evidence="2" key="1">
    <citation type="submission" date="2020-08" db="EMBL/GenBank/DDBJ databases">
        <title>Chromosome-level assembly of Southern catfish (Silurus meridionalis) provides insights into visual adaptation to the nocturnal and benthic lifestyles.</title>
        <authorList>
            <person name="Zhang Y."/>
            <person name="Wang D."/>
            <person name="Peng Z."/>
        </authorList>
    </citation>
    <scope>NUCLEOTIDE SEQUENCE</scope>
    <source>
        <strain evidence="2">SWU-2019-XX</strain>
        <tissue evidence="2">Muscle</tissue>
    </source>
</reference>
<dbReference type="PANTHER" id="PTHR28613">
    <property type="entry name" value="SI:CH211-232M10.4-RELATED"/>
    <property type="match status" value="1"/>
</dbReference>
<dbReference type="PANTHER" id="PTHR28613:SF7">
    <property type="entry name" value="TRANSMEMBRANE PROTEIN 238"/>
    <property type="match status" value="1"/>
</dbReference>
<organism evidence="2 3">
    <name type="scientific">Silurus meridionalis</name>
    <name type="common">Southern catfish</name>
    <name type="synonym">Silurus soldatovi meridionalis</name>
    <dbReference type="NCBI Taxonomy" id="175797"/>
    <lineage>
        <taxon>Eukaryota</taxon>
        <taxon>Metazoa</taxon>
        <taxon>Chordata</taxon>
        <taxon>Craniata</taxon>
        <taxon>Vertebrata</taxon>
        <taxon>Euteleostomi</taxon>
        <taxon>Actinopterygii</taxon>
        <taxon>Neopterygii</taxon>
        <taxon>Teleostei</taxon>
        <taxon>Ostariophysi</taxon>
        <taxon>Siluriformes</taxon>
        <taxon>Siluridae</taxon>
        <taxon>Silurus</taxon>
    </lineage>
</organism>
<comment type="caution">
    <text evidence="2">The sequence shown here is derived from an EMBL/GenBank/DDBJ whole genome shotgun (WGS) entry which is preliminary data.</text>
</comment>
<keyword evidence="1" id="KW-0472">Membrane</keyword>
<protein>
    <recommendedName>
        <fullName evidence="4">Transmembrane protein 238</fullName>
    </recommendedName>
</protein>
<evidence type="ECO:0008006" key="4">
    <source>
        <dbReference type="Google" id="ProtNLM"/>
    </source>
</evidence>
<gene>
    <name evidence="2" type="ORF">HF521_020333</name>
</gene>
<dbReference type="Proteomes" id="UP000606274">
    <property type="component" value="Unassembled WGS sequence"/>
</dbReference>
<dbReference type="Pfam" id="PF15125">
    <property type="entry name" value="TMEM238"/>
    <property type="match status" value="1"/>
</dbReference>
<evidence type="ECO:0000313" key="3">
    <source>
        <dbReference type="Proteomes" id="UP000606274"/>
    </source>
</evidence>
<accession>A0A8T0BGV7</accession>
<feature type="transmembrane region" description="Helical" evidence="1">
    <location>
        <begin position="12"/>
        <end position="33"/>
    </location>
</feature>
<evidence type="ECO:0000313" key="2">
    <source>
        <dbReference type="EMBL" id="KAF7705047.1"/>
    </source>
</evidence>
<evidence type="ECO:0000256" key="1">
    <source>
        <dbReference type="SAM" id="Phobius"/>
    </source>
</evidence>
<sequence length="168" mass="18749">MVTRLVGNCLPLFVLGVVFDVIGVTVLLVGALANLRLDGRFYGDFLIYTGSIVVFVSLVWWVLWYSGNARIPSHELEKNTLWARRISKTRSHAKSPSEDGEKKNADAQEMINGTVPLYINIPSRTAWQMEGMGGYDNTAYEISSDAPTLSEKRVEVESLRSGHMEILL</sequence>
<dbReference type="EMBL" id="JABFDY010000007">
    <property type="protein sequence ID" value="KAF7705047.1"/>
    <property type="molecule type" value="Genomic_DNA"/>
</dbReference>